<keyword evidence="12 13" id="KW-0464">Manganese</keyword>
<evidence type="ECO:0000256" key="4">
    <source>
        <dbReference type="ARBA" id="ARBA00020049"/>
    </source>
</evidence>
<sequence>MLNSILLSLGLAVLLIAIALLLLLRNERAAQRARLLAERQRALGLPEGTLVYEDADGQGEPLISSSYPLVGKPDYVVELPDGRPVPVELKLQVQNATVPYSNHVVQIGAYCLILEDYFAVPPTHGILRYADNEFTIEYTPALRRKVIRLLEEMQRCSAEQPPILARQKAAKCRACPFQTICPIGRRW</sequence>
<dbReference type="InterPro" id="IPR022765">
    <property type="entry name" value="Dna2/Cas4_DUF83"/>
</dbReference>
<comment type="similarity">
    <text evidence="2 13">Belongs to the CRISPR-associated exonuclease Cas4 family.</text>
</comment>
<keyword evidence="16" id="KW-1185">Reference proteome</keyword>
<evidence type="ECO:0000256" key="12">
    <source>
        <dbReference type="ARBA" id="ARBA00023211"/>
    </source>
</evidence>
<dbReference type="GO" id="GO:0051607">
    <property type="term" value="P:defense response to virus"/>
    <property type="evidence" value="ECO:0007669"/>
    <property type="project" value="UniProtKB-KW"/>
</dbReference>
<dbReference type="InterPro" id="IPR013343">
    <property type="entry name" value="CRISPR-assoc_prot_Cas4"/>
</dbReference>
<evidence type="ECO:0000256" key="6">
    <source>
        <dbReference type="ARBA" id="ARBA00022723"/>
    </source>
</evidence>
<evidence type="ECO:0000313" key="16">
    <source>
        <dbReference type="Proteomes" id="UP000248706"/>
    </source>
</evidence>
<dbReference type="Pfam" id="PF01930">
    <property type="entry name" value="Cas_Cas4"/>
    <property type="match status" value="1"/>
</dbReference>
<dbReference type="Gene3D" id="3.90.320.10">
    <property type="match status" value="1"/>
</dbReference>
<evidence type="ECO:0000256" key="1">
    <source>
        <dbReference type="ARBA" id="ARBA00001966"/>
    </source>
</evidence>
<comment type="cofactor">
    <cofactor evidence="1">
        <name>[4Fe-4S] cluster</name>
        <dbReference type="ChEBI" id="CHEBI:49883"/>
    </cofactor>
</comment>
<evidence type="ECO:0000256" key="10">
    <source>
        <dbReference type="ARBA" id="ARBA00023014"/>
    </source>
</evidence>
<comment type="cofactor">
    <cofactor evidence="13">
        <name>iron-sulfur cluster</name>
        <dbReference type="ChEBI" id="CHEBI:30408"/>
    </cofactor>
</comment>
<keyword evidence="11 13" id="KW-0051">Antiviral defense</keyword>
<dbReference type="GO" id="GO:0006281">
    <property type="term" value="P:DNA repair"/>
    <property type="evidence" value="ECO:0007669"/>
    <property type="project" value="UniProtKB-KW"/>
</dbReference>
<comment type="function">
    <text evidence="13">CRISPR (clustered regularly interspaced short palindromic repeat) is an adaptive immune system that provides protection against mobile genetic elements (viruses, transposable elements and conjugative plasmids). CRISPR clusters contain sequences complementary to antecedent mobile elements and target invading nucleic acids. CRISPR clusters are transcribed and processed into CRISPR RNA (crRNA).</text>
</comment>
<keyword evidence="9 13" id="KW-0408">Iron</keyword>
<evidence type="ECO:0000256" key="5">
    <source>
        <dbReference type="ARBA" id="ARBA00022722"/>
    </source>
</evidence>
<dbReference type="GO" id="GO:0046872">
    <property type="term" value="F:metal ion binding"/>
    <property type="evidence" value="ECO:0007669"/>
    <property type="project" value="UniProtKB-KW"/>
</dbReference>
<dbReference type="AlphaFoldDB" id="A0A328VKD2"/>
<keyword evidence="7 13" id="KW-0378">Hydrolase</keyword>
<dbReference type="PANTHER" id="PTHR36531">
    <property type="entry name" value="CRISPR-ASSOCIATED EXONUCLEASE CAS4"/>
    <property type="match status" value="1"/>
</dbReference>
<evidence type="ECO:0000256" key="11">
    <source>
        <dbReference type="ARBA" id="ARBA00023118"/>
    </source>
</evidence>
<accession>A0A328VKD2</accession>
<dbReference type="InterPro" id="IPR051827">
    <property type="entry name" value="Cas4_exonuclease"/>
</dbReference>
<keyword evidence="5 13" id="KW-0540">Nuclease</keyword>
<dbReference type="InterPro" id="IPR011604">
    <property type="entry name" value="PDDEXK-like_dom_sf"/>
</dbReference>
<dbReference type="EC" id="3.1.12.1" evidence="3 13"/>
<reference evidence="15 16" key="1">
    <citation type="submission" date="2016-08" db="EMBL/GenBank/DDBJ databases">
        <title>Analysis of Carbohydrate Active Enzymes in Thermogemmatispora T81 Reveals Carbohydrate Degradation Ability.</title>
        <authorList>
            <person name="Tomazini A."/>
            <person name="Lal S."/>
            <person name="Stott M."/>
            <person name="Henrissat B."/>
            <person name="Polikarpov I."/>
            <person name="Sparling R."/>
            <person name="Levin D.B."/>
        </authorList>
    </citation>
    <scope>NUCLEOTIDE SEQUENCE [LARGE SCALE GENOMIC DNA]</scope>
    <source>
        <strain evidence="15 16">T81</strain>
    </source>
</reference>
<dbReference type="EMBL" id="MCIF01000002">
    <property type="protein sequence ID" value="RAQ97907.1"/>
    <property type="molecule type" value="Genomic_DNA"/>
</dbReference>
<evidence type="ECO:0000259" key="14">
    <source>
        <dbReference type="Pfam" id="PF01930"/>
    </source>
</evidence>
<gene>
    <name evidence="15" type="ORF">A4R35_20380</name>
</gene>
<dbReference type="Proteomes" id="UP000248706">
    <property type="component" value="Unassembled WGS sequence"/>
</dbReference>
<comment type="caution">
    <text evidence="15">The sequence shown here is derived from an EMBL/GenBank/DDBJ whole genome shotgun (WGS) entry which is preliminary data.</text>
</comment>
<name>A0A328VKD2_9CHLR</name>
<keyword evidence="8 13" id="KW-0269">Exonuclease</keyword>
<protein>
    <recommendedName>
        <fullName evidence="4 13">CRISPR-associated exonuclease Cas4</fullName>
        <ecNumber evidence="3 13">3.1.12.1</ecNumber>
    </recommendedName>
</protein>
<keyword evidence="10 13" id="KW-0411">Iron-sulfur</keyword>
<dbReference type="GO" id="GO:0051536">
    <property type="term" value="F:iron-sulfur cluster binding"/>
    <property type="evidence" value="ECO:0007669"/>
    <property type="project" value="UniProtKB-KW"/>
</dbReference>
<evidence type="ECO:0000256" key="8">
    <source>
        <dbReference type="ARBA" id="ARBA00022839"/>
    </source>
</evidence>
<dbReference type="RefSeq" id="WP_112432714.1">
    <property type="nucleotide sequence ID" value="NZ_MCIF01000002.1"/>
</dbReference>
<evidence type="ECO:0000256" key="7">
    <source>
        <dbReference type="ARBA" id="ARBA00022801"/>
    </source>
</evidence>
<evidence type="ECO:0000313" key="15">
    <source>
        <dbReference type="EMBL" id="RAQ97907.1"/>
    </source>
</evidence>
<organism evidence="15 16">
    <name type="scientific">Thermogemmatispora tikiterensis</name>
    <dbReference type="NCBI Taxonomy" id="1825093"/>
    <lineage>
        <taxon>Bacteria</taxon>
        <taxon>Bacillati</taxon>
        <taxon>Chloroflexota</taxon>
        <taxon>Ktedonobacteria</taxon>
        <taxon>Thermogemmatisporales</taxon>
        <taxon>Thermogemmatisporaceae</taxon>
        <taxon>Thermogemmatispora</taxon>
    </lineage>
</organism>
<dbReference type="OrthoDB" id="160794at2"/>
<dbReference type="PANTHER" id="PTHR36531:SF6">
    <property type="entry name" value="DNA REPLICATION ATP-DEPENDENT HELICASE_NUCLEASE DNA2"/>
    <property type="match status" value="1"/>
</dbReference>
<evidence type="ECO:0000256" key="3">
    <source>
        <dbReference type="ARBA" id="ARBA00012768"/>
    </source>
</evidence>
<evidence type="ECO:0000256" key="2">
    <source>
        <dbReference type="ARBA" id="ARBA00009189"/>
    </source>
</evidence>
<keyword evidence="6 13" id="KW-0479">Metal-binding</keyword>
<dbReference type="NCBIfam" id="TIGR00372">
    <property type="entry name" value="cas4"/>
    <property type="match status" value="1"/>
</dbReference>
<proteinExistence type="inferred from homology"/>
<feature type="domain" description="DUF83" evidence="14">
    <location>
        <begin position="72"/>
        <end position="181"/>
    </location>
</feature>
<comment type="cofactor">
    <cofactor evidence="13">
        <name>Mg(2+)</name>
        <dbReference type="ChEBI" id="CHEBI:18420"/>
    </cofactor>
    <cofactor evidence="13">
        <name>Mn(2+)</name>
        <dbReference type="ChEBI" id="CHEBI:29035"/>
    </cofactor>
    <text evidence="13">Mg(2+) or Mn(2+) required for ssDNA cleavage activity.</text>
</comment>
<dbReference type="GO" id="GO:0004386">
    <property type="term" value="F:helicase activity"/>
    <property type="evidence" value="ECO:0007669"/>
    <property type="project" value="UniProtKB-KW"/>
</dbReference>
<evidence type="ECO:0000256" key="9">
    <source>
        <dbReference type="ARBA" id="ARBA00023004"/>
    </source>
</evidence>
<evidence type="ECO:0000256" key="13">
    <source>
        <dbReference type="RuleBase" id="RU365022"/>
    </source>
</evidence>
<dbReference type="GO" id="GO:0004527">
    <property type="term" value="F:exonuclease activity"/>
    <property type="evidence" value="ECO:0007669"/>
    <property type="project" value="UniProtKB-KW"/>
</dbReference>